<keyword evidence="5 9" id="KW-0479">Metal-binding</keyword>
<dbReference type="Proteomes" id="UP000240317">
    <property type="component" value="Unassembled WGS sequence"/>
</dbReference>
<sequence>MSYVITSLCAGVRDGACLQVCPCDCIHDAGEQFVIDPDECIDCGACAAACPAGAIFHELDLPEAHRDAAGLNRAFFR</sequence>
<comment type="caution">
    <text evidence="11">The sequence shown here is derived from an EMBL/GenBank/DDBJ whole genome shotgun (WGS) entry which is preliminary data.</text>
</comment>
<dbReference type="InterPro" id="IPR017900">
    <property type="entry name" value="4Fe4S_Fe_S_CS"/>
</dbReference>
<keyword evidence="6 9" id="KW-0249">Electron transport</keyword>
<dbReference type="GO" id="GO:0046872">
    <property type="term" value="F:metal ion binding"/>
    <property type="evidence" value="ECO:0007669"/>
    <property type="project" value="UniProtKB-UniRule"/>
</dbReference>
<evidence type="ECO:0000256" key="7">
    <source>
        <dbReference type="ARBA" id="ARBA00023004"/>
    </source>
</evidence>
<dbReference type="OrthoDB" id="9798098at2"/>
<dbReference type="InterPro" id="IPR017896">
    <property type="entry name" value="4Fe4S_Fe-S-bd"/>
</dbReference>
<accession>A0A2T3WA56</accession>
<dbReference type="PROSITE" id="PS00198">
    <property type="entry name" value="4FE4S_FER_1"/>
    <property type="match status" value="1"/>
</dbReference>
<evidence type="ECO:0000256" key="2">
    <source>
        <dbReference type="ARBA" id="ARBA00001966"/>
    </source>
</evidence>
<evidence type="ECO:0000256" key="6">
    <source>
        <dbReference type="ARBA" id="ARBA00022982"/>
    </source>
</evidence>
<evidence type="ECO:0000256" key="8">
    <source>
        <dbReference type="ARBA" id="ARBA00023014"/>
    </source>
</evidence>
<evidence type="ECO:0000256" key="9">
    <source>
        <dbReference type="RuleBase" id="RU365098"/>
    </source>
</evidence>
<gene>
    <name evidence="11" type="ORF">C8263_06005</name>
</gene>
<protein>
    <recommendedName>
        <fullName evidence="9">Ferredoxin</fullName>
    </recommendedName>
</protein>
<keyword evidence="7 9" id="KW-0408">Iron</keyword>
<evidence type="ECO:0000313" key="12">
    <source>
        <dbReference type="Proteomes" id="UP000240317"/>
    </source>
</evidence>
<name>A0A2T3WA56_9DEIO</name>
<keyword evidence="8 9" id="KW-0411">Iron-sulfur</keyword>
<dbReference type="GO" id="GO:0009055">
    <property type="term" value="F:electron transfer activity"/>
    <property type="evidence" value="ECO:0007669"/>
    <property type="project" value="UniProtKB-UniRule"/>
</dbReference>
<proteinExistence type="predicted"/>
<keyword evidence="3 9" id="KW-0813">Transport</keyword>
<organism evidence="11 12">
    <name type="scientific">Deinococcus arcticus</name>
    <dbReference type="NCBI Taxonomy" id="2136176"/>
    <lineage>
        <taxon>Bacteria</taxon>
        <taxon>Thermotogati</taxon>
        <taxon>Deinococcota</taxon>
        <taxon>Deinococci</taxon>
        <taxon>Deinococcales</taxon>
        <taxon>Deinococcaceae</taxon>
        <taxon>Deinococcus</taxon>
    </lineage>
</organism>
<dbReference type="PANTHER" id="PTHR42859">
    <property type="entry name" value="OXIDOREDUCTASE"/>
    <property type="match status" value="1"/>
</dbReference>
<evidence type="ECO:0000313" key="11">
    <source>
        <dbReference type="EMBL" id="PTA68790.1"/>
    </source>
</evidence>
<evidence type="ECO:0000259" key="10">
    <source>
        <dbReference type="PROSITE" id="PS51379"/>
    </source>
</evidence>
<comment type="function">
    <text evidence="9">Ferredoxins are iron-sulfur proteins that transfer electrons in a wide variety of metabolic reactions.</text>
</comment>
<dbReference type="PROSITE" id="PS51379">
    <property type="entry name" value="4FE4S_FER_2"/>
    <property type="match status" value="1"/>
</dbReference>
<dbReference type="Gene3D" id="3.30.70.20">
    <property type="match status" value="1"/>
</dbReference>
<dbReference type="RefSeq" id="WP_107137209.1">
    <property type="nucleotide sequence ID" value="NZ_PYSV01000004.1"/>
</dbReference>
<evidence type="ECO:0000256" key="4">
    <source>
        <dbReference type="ARBA" id="ARBA00022485"/>
    </source>
</evidence>
<dbReference type="InterPro" id="IPR050294">
    <property type="entry name" value="RnfB_subfamily"/>
</dbReference>
<keyword evidence="12" id="KW-1185">Reference proteome</keyword>
<evidence type="ECO:0000256" key="1">
    <source>
        <dbReference type="ARBA" id="ARBA00001927"/>
    </source>
</evidence>
<keyword evidence="4 9" id="KW-0004">4Fe-4S</keyword>
<comment type="cofactor">
    <cofactor evidence="1">
        <name>[3Fe-4S] cluster</name>
        <dbReference type="ChEBI" id="CHEBI:21137"/>
    </cofactor>
</comment>
<comment type="cofactor">
    <cofactor evidence="2 9">
        <name>[4Fe-4S] cluster</name>
        <dbReference type="ChEBI" id="CHEBI:49883"/>
    </cofactor>
</comment>
<evidence type="ECO:0000256" key="3">
    <source>
        <dbReference type="ARBA" id="ARBA00022448"/>
    </source>
</evidence>
<evidence type="ECO:0000256" key="5">
    <source>
        <dbReference type="ARBA" id="ARBA00022723"/>
    </source>
</evidence>
<dbReference type="GO" id="GO:0051539">
    <property type="term" value="F:4 iron, 4 sulfur cluster binding"/>
    <property type="evidence" value="ECO:0007669"/>
    <property type="project" value="UniProtKB-UniRule"/>
</dbReference>
<dbReference type="PANTHER" id="PTHR42859:SF2">
    <property type="entry name" value="FERREDOXIN"/>
    <property type="match status" value="1"/>
</dbReference>
<dbReference type="EMBL" id="PYSV01000004">
    <property type="protein sequence ID" value="PTA68790.1"/>
    <property type="molecule type" value="Genomic_DNA"/>
</dbReference>
<dbReference type="SUPFAM" id="SSF54862">
    <property type="entry name" value="4Fe-4S ferredoxins"/>
    <property type="match status" value="1"/>
</dbReference>
<dbReference type="Pfam" id="PF00037">
    <property type="entry name" value="Fer4"/>
    <property type="match status" value="1"/>
</dbReference>
<dbReference type="InterPro" id="IPR000813">
    <property type="entry name" value="7Fe_ferredoxin"/>
</dbReference>
<dbReference type="AlphaFoldDB" id="A0A2T3WA56"/>
<reference evidence="11 12" key="1">
    <citation type="submission" date="2018-03" db="EMBL/GenBank/DDBJ databases">
        <title>Draft genome of Deinococcus sp. OD32.</title>
        <authorList>
            <person name="Wang X.-P."/>
            <person name="Du Z.-J."/>
        </authorList>
    </citation>
    <scope>NUCLEOTIDE SEQUENCE [LARGE SCALE GENOMIC DNA]</scope>
    <source>
        <strain evidence="11 12">OD32</strain>
    </source>
</reference>
<dbReference type="PRINTS" id="PR00354">
    <property type="entry name" value="7FE8SFRDOXIN"/>
</dbReference>
<feature type="domain" description="4Fe-4S ferredoxin-type" evidence="10">
    <location>
        <begin position="31"/>
        <end position="60"/>
    </location>
</feature>